<evidence type="ECO:0000313" key="11">
    <source>
        <dbReference type="RefSeq" id="XP_033180521.1"/>
    </source>
</evidence>
<dbReference type="GO" id="GO:0005549">
    <property type="term" value="F:odorant binding"/>
    <property type="evidence" value="ECO:0007669"/>
    <property type="project" value="InterPro"/>
</dbReference>
<accession>A0A6P8M4Z6</accession>
<feature type="non-terminal residue" evidence="11">
    <location>
        <position position="1"/>
    </location>
</feature>
<dbReference type="InterPro" id="IPR004117">
    <property type="entry name" value="7tm6_olfct_rcpt"/>
</dbReference>
<evidence type="ECO:0000256" key="7">
    <source>
        <dbReference type="ARBA" id="ARBA00023170"/>
    </source>
</evidence>
<evidence type="ECO:0000313" key="10">
    <source>
        <dbReference type="Proteomes" id="UP000515180"/>
    </source>
</evidence>
<keyword evidence="5 9" id="KW-1133">Transmembrane helix</keyword>
<evidence type="ECO:0000256" key="8">
    <source>
        <dbReference type="ARBA" id="ARBA00023224"/>
    </source>
</evidence>
<feature type="non-terminal residue" evidence="11">
    <location>
        <position position="103"/>
    </location>
</feature>
<evidence type="ECO:0000256" key="3">
    <source>
        <dbReference type="ARBA" id="ARBA00022692"/>
    </source>
</evidence>
<gene>
    <name evidence="11" type="primary">LOC117152522</name>
</gene>
<keyword evidence="7" id="KW-0675">Receptor</keyword>
<comment type="subcellular location">
    <subcellularLocation>
        <location evidence="1">Membrane</location>
        <topology evidence="1">Multi-pass membrane protein</topology>
    </subcellularLocation>
</comment>
<keyword evidence="3 9" id="KW-0812">Transmembrane</keyword>
<dbReference type="OrthoDB" id="8185860at2759"/>
<feature type="transmembrane region" description="Helical" evidence="9">
    <location>
        <begin position="79"/>
        <end position="102"/>
    </location>
</feature>
<evidence type="ECO:0000256" key="4">
    <source>
        <dbReference type="ARBA" id="ARBA00022725"/>
    </source>
</evidence>
<evidence type="ECO:0000256" key="2">
    <source>
        <dbReference type="ARBA" id="ARBA00022606"/>
    </source>
</evidence>
<keyword evidence="2" id="KW-0716">Sensory transduction</keyword>
<evidence type="ECO:0000256" key="1">
    <source>
        <dbReference type="ARBA" id="ARBA00004141"/>
    </source>
</evidence>
<protein>
    <submittedName>
        <fullName evidence="11">Uncharacterized protein LOC117152522</fullName>
    </submittedName>
</protein>
<keyword evidence="8" id="KW-0807">Transducer</keyword>
<dbReference type="Pfam" id="PF02949">
    <property type="entry name" value="7tm_6"/>
    <property type="match status" value="1"/>
</dbReference>
<keyword evidence="6 9" id="KW-0472">Membrane</keyword>
<dbReference type="AlphaFoldDB" id="A0A6P8M4Z6"/>
<evidence type="ECO:0000256" key="5">
    <source>
        <dbReference type="ARBA" id="ARBA00022989"/>
    </source>
</evidence>
<name>A0A6P8M4Z6_BOMIM</name>
<dbReference type="GO" id="GO:0007165">
    <property type="term" value="P:signal transduction"/>
    <property type="evidence" value="ECO:0007669"/>
    <property type="project" value="UniProtKB-KW"/>
</dbReference>
<dbReference type="GO" id="GO:0004984">
    <property type="term" value="F:olfactory receptor activity"/>
    <property type="evidence" value="ECO:0007669"/>
    <property type="project" value="InterPro"/>
</dbReference>
<dbReference type="Proteomes" id="UP000515180">
    <property type="component" value="Unplaced"/>
</dbReference>
<organism evidence="10 11">
    <name type="scientific">Bombus impatiens</name>
    <name type="common">Bumblebee</name>
    <dbReference type="NCBI Taxonomy" id="132113"/>
    <lineage>
        <taxon>Eukaryota</taxon>
        <taxon>Metazoa</taxon>
        <taxon>Ecdysozoa</taxon>
        <taxon>Arthropoda</taxon>
        <taxon>Hexapoda</taxon>
        <taxon>Insecta</taxon>
        <taxon>Pterygota</taxon>
        <taxon>Neoptera</taxon>
        <taxon>Endopterygota</taxon>
        <taxon>Hymenoptera</taxon>
        <taxon>Apocrita</taxon>
        <taxon>Aculeata</taxon>
        <taxon>Apoidea</taxon>
        <taxon>Anthophila</taxon>
        <taxon>Apidae</taxon>
        <taxon>Bombus</taxon>
        <taxon>Pyrobombus</taxon>
    </lineage>
</organism>
<dbReference type="RefSeq" id="XP_033180521.1">
    <property type="nucleotide sequence ID" value="XM_033324630.1"/>
</dbReference>
<proteinExistence type="predicted"/>
<evidence type="ECO:0000256" key="6">
    <source>
        <dbReference type="ARBA" id="ARBA00023136"/>
    </source>
</evidence>
<evidence type="ECO:0000256" key="9">
    <source>
        <dbReference type="SAM" id="Phobius"/>
    </source>
</evidence>
<reference evidence="11" key="1">
    <citation type="submission" date="2025-08" db="UniProtKB">
        <authorList>
            <consortium name="RefSeq"/>
        </authorList>
    </citation>
    <scope>IDENTIFICATION</scope>
</reference>
<dbReference type="GeneID" id="117152522"/>
<keyword evidence="4" id="KW-0552">Olfaction</keyword>
<dbReference type="GO" id="GO:0016020">
    <property type="term" value="C:membrane"/>
    <property type="evidence" value="ECO:0007669"/>
    <property type="project" value="UniProtKB-SubCell"/>
</dbReference>
<sequence>YQYVLIVGQKIHLFILKCELGSDSLFFGIIFHLCGQVEILRLEFNRLNNENEKAMEHFISLTKRHIYLLKLAKMLSETISSILIVQLFTSCVLICTSGLQFII</sequence>
<keyword evidence="10" id="KW-1185">Reference proteome</keyword>